<dbReference type="Pfam" id="PF12146">
    <property type="entry name" value="Hydrolase_4"/>
    <property type="match status" value="1"/>
</dbReference>
<evidence type="ECO:0000259" key="3">
    <source>
        <dbReference type="Pfam" id="PF12146"/>
    </source>
</evidence>
<name>A0A1I4G0U7_9RHOB</name>
<dbReference type="PANTHER" id="PTHR43798:SF31">
    <property type="entry name" value="AB HYDROLASE SUPERFAMILY PROTEIN YCLE"/>
    <property type="match status" value="1"/>
</dbReference>
<feature type="domain" description="Serine aminopeptidase S33" evidence="3">
    <location>
        <begin position="78"/>
        <end position="280"/>
    </location>
</feature>
<dbReference type="GO" id="GO:0016787">
    <property type="term" value="F:hydrolase activity"/>
    <property type="evidence" value="ECO:0007669"/>
    <property type="project" value="UniProtKB-KW"/>
</dbReference>
<accession>A0A1I4G0U7</accession>
<dbReference type="AlphaFoldDB" id="A0A1I4G0U7"/>
<keyword evidence="2" id="KW-1133">Transmembrane helix</keyword>
<dbReference type="Proteomes" id="UP000198851">
    <property type="component" value="Unassembled WGS sequence"/>
</dbReference>
<dbReference type="PANTHER" id="PTHR43798">
    <property type="entry name" value="MONOACYLGLYCEROL LIPASE"/>
    <property type="match status" value="1"/>
</dbReference>
<dbReference type="Gene3D" id="3.40.50.1820">
    <property type="entry name" value="alpha/beta hydrolase"/>
    <property type="match status" value="1"/>
</dbReference>
<gene>
    <name evidence="4" type="ORF">SAMN04488036_10739</name>
</gene>
<keyword evidence="5" id="KW-1185">Reference proteome</keyword>
<dbReference type="EMBL" id="FOSZ01000007">
    <property type="protein sequence ID" value="SFL22621.1"/>
    <property type="molecule type" value="Genomic_DNA"/>
</dbReference>
<organism evidence="4 5">
    <name type="scientific">Shimia haliotis</name>
    <dbReference type="NCBI Taxonomy" id="1280847"/>
    <lineage>
        <taxon>Bacteria</taxon>
        <taxon>Pseudomonadati</taxon>
        <taxon>Pseudomonadota</taxon>
        <taxon>Alphaproteobacteria</taxon>
        <taxon>Rhodobacterales</taxon>
        <taxon>Roseobacteraceae</taxon>
    </lineage>
</organism>
<feature type="transmembrane region" description="Helical" evidence="2">
    <location>
        <begin position="7"/>
        <end position="26"/>
    </location>
</feature>
<dbReference type="InterPro" id="IPR022742">
    <property type="entry name" value="Hydrolase_4"/>
</dbReference>
<keyword evidence="2" id="KW-0472">Membrane</keyword>
<evidence type="ECO:0000256" key="2">
    <source>
        <dbReference type="SAM" id="Phobius"/>
    </source>
</evidence>
<dbReference type="STRING" id="1280847.SAMN04488036_10739"/>
<keyword evidence="1" id="KW-0378">Hydrolase</keyword>
<dbReference type="OrthoDB" id="5416147at2"/>
<reference evidence="5" key="1">
    <citation type="submission" date="2016-10" db="EMBL/GenBank/DDBJ databases">
        <authorList>
            <person name="Varghese N."/>
            <person name="Submissions S."/>
        </authorList>
    </citation>
    <scope>NUCLEOTIDE SEQUENCE [LARGE SCALE GENOMIC DNA]</scope>
    <source>
        <strain evidence="5">DSM 28453</strain>
    </source>
</reference>
<evidence type="ECO:0000313" key="5">
    <source>
        <dbReference type="Proteomes" id="UP000198851"/>
    </source>
</evidence>
<dbReference type="RefSeq" id="WP_093325052.1">
    <property type="nucleotide sequence ID" value="NZ_FOSZ01000007.1"/>
</dbReference>
<evidence type="ECO:0000256" key="1">
    <source>
        <dbReference type="ARBA" id="ARBA00022801"/>
    </source>
</evidence>
<keyword evidence="2" id="KW-0812">Transmembrane</keyword>
<evidence type="ECO:0000313" key="4">
    <source>
        <dbReference type="EMBL" id="SFL22621.1"/>
    </source>
</evidence>
<protein>
    <submittedName>
        <fullName evidence="4">Esterase/lipase</fullName>
    </submittedName>
</protein>
<dbReference type="InterPro" id="IPR050266">
    <property type="entry name" value="AB_hydrolase_sf"/>
</dbReference>
<dbReference type="InterPro" id="IPR029058">
    <property type="entry name" value="AB_hydrolase_fold"/>
</dbReference>
<dbReference type="SUPFAM" id="SSF53474">
    <property type="entry name" value="alpha/beta-Hydrolases"/>
    <property type="match status" value="1"/>
</dbReference>
<sequence length="326" mass="35053">MRTFGRFLGHLLGLLVLGGIALWLFGPYEQVSVTPTVTEPDIGADVDAHFATRESQFDDITDGVQKRVIWAGEKGAKTDLAVVYVHGFSATSEEIRPVPDLVAEAFGANLVFTRLAGHGRDGEALAEATAQQWADDFAEAMIVARRIAREVVVMGTSTGGTVIAAMADQPEVMKAVKGIVFVSPNFELYDPTAKLLTWPAARHWIPLLVGADRSFDAQNEAHETYWTTAYPTVAVMQMAALVAHTKGQDYASIDVPAMFLFSDEDKVVQPRVTREVAAAWGGPATLAPQVLQEGSDDSAHVISGAIISPAEIESDVSEIISFIKGL</sequence>
<dbReference type="GO" id="GO:0016020">
    <property type="term" value="C:membrane"/>
    <property type="evidence" value="ECO:0007669"/>
    <property type="project" value="TreeGrafter"/>
</dbReference>
<proteinExistence type="predicted"/>